<evidence type="ECO:0000256" key="9">
    <source>
        <dbReference type="SAM" id="MobiDB-lite"/>
    </source>
</evidence>
<name>A0A3N4KZV8_9PEZI</name>
<feature type="compositionally biased region" description="Polar residues" evidence="9">
    <location>
        <begin position="34"/>
        <end position="43"/>
    </location>
</feature>
<feature type="repeat" description="Pumilio" evidence="8">
    <location>
        <begin position="753"/>
        <end position="788"/>
    </location>
</feature>
<dbReference type="GO" id="GO:0000288">
    <property type="term" value="P:nuclear-transcribed mRNA catabolic process, deadenylation-dependent decay"/>
    <property type="evidence" value="ECO:0007669"/>
    <property type="project" value="TreeGrafter"/>
</dbReference>
<feature type="region of interest" description="Disordered" evidence="9">
    <location>
        <begin position="389"/>
        <end position="430"/>
    </location>
</feature>
<feature type="compositionally biased region" description="Polar residues" evidence="9">
    <location>
        <begin position="956"/>
        <end position="967"/>
    </location>
</feature>
<feature type="repeat" description="Pumilio" evidence="8">
    <location>
        <begin position="868"/>
        <end position="903"/>
    </location>
</feature>
<feature type="region of interest" description="Disordered" evidence="9">
    <location>
        <begin position="932"/>
        <end position="978"/>
    </location>
</feature>
<evidence type="ECO:0000256" key="6">
    <source>
        <dbReference type="ARBA" id="ARBA00060736"/>
    </source>
</evidence>
<dbReference type="InterPro" id="IPR033712">
    <property type="entry name" value="Pumilio_RNA-bd"/>
</dbReference>
<dbReference type="GO" id="GO:0005737">
    <property type="term" value="C:cytoplasm"/>
    <property type="evidence" value="ECO:0007669"/>
    <property type="project" value="UniProtKB-SubCell"/>
</dbReference>
<feature type="compositionally biased region" description="Low complexity" evidence="9">
    <location>
        <begin position="52"/>
        <end position="78"/>
    </location>
</feature>
<dbReference type="SMART" id="SM00025">
    <property type="entry name" value="Pumilio"/>
    <property type="match status" value="8"/>
</dbReference>
<keyword evidence="2" id="KW-0963">Cytoplasm</keyword>
<dbReference type="Gene3D" id="1.25.10.10">
    <property type="entry name" value="Leucine-rich Repeat Variant"/>
    <property type="match status" value="1"/>
</dbReference>
<feature type="compositionally biased region" description="Low complexity" evidence="9">
    <location>
        <begin position="277"/>
        <end position="288"/>
    </location>
</feature>
<feature type="repeat" description="Pumilio" evidence="8">
    <location>
        <begin position="681"/>
        <end position="716"/>
    </location>
</feature>
<dbReference type="SUPFAM" id="SSF48371">
    <property type="entry name" value="ARM repeat"/>
    <property type="match status" value="1"/>
</dbReference>
<comment type="subcellular location">
    <subcellularLocation>
        <location evidence="1">Cytoplasm</location>
    </subcellularLocation>
</comment>
<comment type="similarity">
    <text evidence="6">Belongs to the PUF3 family.</text>
</comment>
<reference evidence="11 12" key="1">
    <citation type="journal article" date="2018" name="Nat. Ecol. Evol.">
        <title>Pezizomycetes genomes reveal the molecular basis of ectomycorrhizal truffle lifestyle.</title>
        <authorList>
            <person name="Murat C."/>
            <person name="Payen T."/>
            <person name="Noel B."/>
            <person name="Kuo A."/>
            <person name="Morin E."/>
            <person name="Chen J."/>
            <person name="Kohler A."/>
            <person name="Krizsan K."/>
            <person name="Balestrini R."/>
            <person name="Da Silva C."/>
            <person name="Montanini B."/>
            <person name="Hainaut M."/>
            <person name="Levati E."/>
            <person name="Barry K.W."/>
            <person name="Belfiori B."/>
            <person name="Cichocki N."/>
            <person name="Clum A."/>
            <person name="Dockter R.B."/>
            <person name="Fauchery L."/>
            <person name="Guy J."/>
            <person name="Iotti M."/>
            <person name="Le Tacon F."/>
            <person name="Lindquist E.A."/>
            <person name="Lipzen A."/>
            <person name="Malagnac F."/>
            <person name="Mello A."/>
            <person name="Molinier V."/>
            <person name="Miyauchi S."/>
            <person name="Poulain J."/>
            <person name="Riccioni C."/>
            <person name="Rubini A."/>
            <person name="Sitrit Y."/>
            <person name="Splivallo R."/>
            <person name="Traeger S."/>
            <person name="Wang M."/>
            <person name="Zifcakova L."/>
            <person name="Wipf D."/>
            <person name="Zambonelli A."/>
            <person name="Paolocci F."/>
            <person name="Nowrousian M."/>
            <person name="Ottonello S."/>
            <person name="Baldrian P."/>
            <person name="Spatafora J.W."/>
            <person name="Henrissat B."/>
            <person name="Nagy L.G."/>
            <person name="Aury J.M."/>
            <person name="Wincker P."/>
            <person name="Grigoriev I.V."/>
            <person name="Bonfante P."/>
            <person name="Martin F.M."/>
        </authorList>
    </citation>
    <scope>NUCLEOTIDE SEQUENCE [LARGE SCALE GENOMIC DNA]</scope>
    <source>
        <strain evidence="11 12">CCBAS932</strain>
    </source>
</reference>
<dbReference type="GO" id="GO:0003730">
    <property type="term" value="F:mRNA 3'-UTR binding"/>
    <property type="evidence" value="ECO:0007669"/>
    <property type="project" value="TreeGrafter"/>
</dbReference>
<gene>
    <name evidence="11" type="ORF">P167DRAFT_349209</name>
</gene>
<organism evidence="11 12">
    <name type="scientific">Morchella conica CCBAS932</name>
    <dbReference type="NCBI Taxonomy" id="1392247"/>
    <lineage>
        <taxon>Eukaryota</taxon>
        <taxon>Fungi</taxon>
        <taxon>Dikarya</taxon>
        <taxon>Ascomycota</taxon>
        <taxon>Pezizomycotina</taxon>
        <taxon>Pezizomycetes</taxon>
        <taxon>Pezizales</taxon>
        <taxon>Morchellaceae</taxon>
        <taxon>Morchella</taxon>
    </lineage>
</organism>
<evidence type="ECO:0000259" key="10">
    <source>
        <dbReference type="PROSITE" id="PS50303"/>
    </source>
</evidence>
<keyword evidence="12" id="KW-1185">Reference proteome</keyword>
<evidence type="ECO:0000256" key="8">
    <source>
        <dbReference type="PROSITE-ProRule" id="PRU00317"/>
    </source>
</evidence>
<keyword evidence="3" id="KW-0677">Repeat</keyword>
<evidence type="ECO:0000256" key="7">
    <source>
        <dbReference type="ARBA" id="ARBA00081811"/>
    </source>
</evidence>
<dbReference type="STRING" id="1392247.A0A3N4KZV8"/>
<dbReference type="Pfam" id="PF00806">
    <property type="entry name" value="PUF"/>
    <property type="match status" value="8"/>
</dbReference>
<dbReference type="EMBL" id="ML119110">
    <property type="protein sequence ID" value="RPB16103.1"/>
    <property type="molecule type" value="Genomic_DNA"/>
</dbReference>
<sequence>MTDHQAAATARAVPSNSVRNTRFGDFGRSPGTLDENSSQNPGQSLGAGGAAWGIWGNSARGTSAIGSTTIGSGFTTSSNNERRGSLEGKQGSSSLLAGSGEHEPWSNTKPTAVGWTGESTSPALSNVAISQDHSRSPARLRSQQYDSPQTSSEVPRTSSPYYSIPRQAAVGQGPSMSQSPSSKSYLDPASAVSFGETLDFQNGGRGRGLEMGQGFGDRRHLGSVLGAIEDEDPNHTNRGRVVSNPRGVNTGAEILGTSVSSASRSESLPPQQRANSTPPTYNPNQTPQEAAGYGAYTHVPTSHPASHGPNHPNVGSYPVGAQGRYTDLTRDTRQAEMLAQFRQVSVEDENDQFPDRRRLPFTGSFNPQNNPGNLNYPSQPLFADYQYQQQRQNAQAVPPNSSPWATEEGTYNRGQEGFSNDQYNGDGYVEGYNEFRTRPYERVGAMSPGDQNVDFQRRSLASPYYPSGTTPPPQGDFRSASRGATARTPPSVQLGLNHEKLRQRLLVTQQQQQSPHLGQSQTIMRDQLYRTQQQQQQQQQFPMSGPYDYTYSNLRMQMPTYPGGSPISPLAAPTHPAARRHDDIGSLRSALLEEFRSNSKSNKRYELKDIYGHVVEFSGDQHGSRFIQQKLETANSDEKDIVFAEIKPNSLQLMTDVFGNYVIQKFFEHGNQLQKSVLAKQMENHVLTLSLQMYGCRVVQKALEHILTEQQATLVKELDGHVLKCVKDQNGNHVVQKAIERVPAEHIQFIIKAFHGQVQTLATHPYGCRVIQRMLEHCDETAQASLLQELHFCTQALVQDQYGNYVTQHVIEHGKAEDRAKIVNLVTSQLLHFSKHKFASNVVEKSIAFGSPDQKREIVKVVCAARPDGSSPLQILMRDQYGNYVIQKLLTLLSGQDRETLVEQIKPQLQALKKFTYGKQINAIEKLIYNSSTPSQTASPPPGSVAATPPDHTSESSEVPSTNTSNAGEVPVVEKAIE</sequence>
<dbReference type="OrthoDB" id="668540at2759"/>
<evidence type="ECO:0000256" key="5">
    <source>
        <dbReference type="ARBA" id="ARBA00024893"/>
    </source>
</evidence>
<dbReference type="PANTHER" id="PTHR12537">
    <property type="entry name" value="RNA BINDING PROTEIN PUMILIO-RELATED"/>
    <property type="match status" value="1"/>
</dbReference>
<evidence type="ECO:0000256" key="2">
    <source>
        <dbReference type="ARBA" id="ARBA00022490"/>
    </source>
</evidence>
<dbReference type="PROSITE" id="PS50303">
    <property type="entry name" value="PUM_HD"/>
    <property type="match status" value="1"/>
</dbReference>
<dbReference type="CDD" id="cd07920">
    <property type="entry name" value="Pumilio"/>
    <property type="match status" value="1"/>
</dbReference>
<dbReference type="AlphaFoldDB" id="A0A3N4KZV8"/>
<feature type="compositionally biased region" description="Polar residues" evidence="9">
    <location>
        <begin position="117"/>
        <end position="131"/>
    </location>
</feature>
<accession>A0A3N4KZV8</accession>
<feature type="compositionally biased region" description="Polar residues" evidence="9">
    <location>
        <begin position="141"/>
        <end position="161"/>
    </location>
</feature>
<dbReference type="Proteomes" id="UP000277580">
    <property type="component" value="Unassembled WGS sequence"/>
</dbReference>
<evidence type="ECO:0000256" key="1">
    <source>
        <dbReference type="ARBA" id="ARBA00004496"/>
    </source>
</evidence>
<feature type="domain" description="PUM-HD" evidence="10">
    <location>
        <begin position="587"/>
        <end position="929"/>
    </location>
</feature>
<evidence type="ECO:0000313" key="11">
    <source>
        <dbReference type="EMBL" id="RPB16103.1"/>
    </source>
</evidence>
<comment type="function">
    <text evidence="5">RNA-binding nucleolar protein required for pre-rRNA processing. Involved in production of 18S rRNA and assembly of small ribosomal subunit.</text>
</comment>
<keyword evidence="4" id="KW-0694">RNA-binding</keyword>
<protein>
    <recommendedName>
        <fullName evidence="7">Pumilio homology domain family member 3</fullName>
    </recommendedName>
</protein>
<feature type="region of interest" description="Disordered" evidence="9">
    <location>
        <begin position="228"/>
        <end position="320"/>
    </location>
</feature>
<feature type="repeat" description="Pumilio" evidence="8">
    <location>
        <begin position="609"/>
        <end position="644"/>
    </location>
</feature>
<feature type="region of interest" description="Disordered" evidence="9">
    <location>
        <begin position="1"/>
        <end position="188"/>
    </location>
</feature>
<dbReference type="InterPro" id="IPR001313">
    <property type="entry name" value="Pumilio_RNA-bd_rpt"/>
</dbReference>
<dbReference type="PROSITE" id="PS50302">
    <property type="entry name" value="PUM"/>
    <property type="match status" value="8"/>
</dbReference>
<dbReference type="InterPro" id="IPR011989">
    <property type="entry name" value="ARM-like"/>
</dbReference>
<feature type="repeat" description="Pumilio" evidence="8">
    <location>
        <begin position="789"/>
        <end position="824"/>
    </location>
</feature>
<feature type="repeat" description="Pumilio" evidence="8">
    <location>
        <begin position="825"/>
        <end position="860"/>
    </location>
</feature>
<dbReference type="PANTHER" id="PTHR12537:SF12">
    <property type="entry name" value="MATERNAL PROTEIN PUMILIO"/>
    <property type="match status" value="1"/>
</dbReference>
<proteinExistence type="inferred from homology"/>
<evidence type="ECO:0000313" key="12">
    <source>
        <dbReference type="Proteomes" id="UP000277580"/>
    </source>
</evidence>
<dbReference type="InParanoid" id="A0A3N4KZV8"/>
<evidence type="ECO:0000256" key="3">
    <source>
        <dbReference type="ARBA" id="ARBA00022737"/>
    </source>
</evidence>
<feature type="repeat" description="Pumilio" evidence="8">
    <location>
        <begin position="717"/>
        <end position="752"/>
    </location>
</feature>
<feature type="repeat" description="Pumilio" evidence="8">
    <location>
        <begin position="645"/>
        <end position="680"/>
    </location>
</feature>
<feature type="region of interest" description="Disordered" evidence="9">
    <location>
        <begin position="461"/>
        <end position="495"/>
    </location>
</feature>
<evidence type="ECO:0000256" key="4">
    <source>
        <dbReference type="ARBA" id="ARBA00022884"/>
    </source>
</evidence>
<feature type="compositionally biased region" description="Low complexity" evidence="9">
    <location>
        <begin position="171"/>
        <end position="184"/>
    </location>
</feature>
<dbReference type="InterPro" id="IPR016024">
    <property type="entry name" value="ARM-type_fold"/>
</dbReference>
<feature type="compositionally biased region" description="Polar residues" evidence="9">
    <location>
        <begin position="257"/>
        <end position="276"/>
    </location>
</feature>
<dbReference type="InterPro" id="IPR033133">
    <property type="entry name" value="PUM-HD"/>
</dbReference>
<dbReference type="FunFam" id="1.25.10.10:FF:000004">
    <property type="entry name" value="Pumilio homolog 1 isoform 2"/>
    <property type="match status" value="1"/>
</dbReference>